<keyword evidence="2" id="KW-1185">Reference proteome</keyword>
<proteinExistence type="predicted"/>
<dbReference type="Proteomes" id="UP001354989">
    <property type="component" value="Chromosome"/>
</dbReference>
<evidence type="ECO:0000313" key="1">
    <source>
        <dbReference type="EMBL" id="BDC98457.1"/>
    </source>
</evidence>
<sequence length="30" mass="3564">MPLIYKKKDLNQHHKIQIAPENVFGFQDNP</sequence>
<reference evidence="1 2" key="1">
    <citation type="submission" date="2021-12" db="EMBL/GenBank/DDBJ databases">
        <title>Genome sequencing of bacteria with rrn-lacking chromosome and rrn-plasmid.</title>
        <authorList>
            <person name="Anda M."/>
            <person name="Iwasaki W."/>
        </authorList>
    </citation>
    <scope>NUCLEOTIDE SEQUENCE [LARGE SCALE GENOMIC DNA]</scope>
    <source>
        <strain evidence="1 2">NBRC 101262</strain>
    </source>
</reference>
<protein>
    <submittedName>
        <fullName evidence="1">Uncharacterized protein</fullName>
    </submittedName>
</protein>
<name>A0ABM7VC48_9BACT</name>
<dbReference type="EMBL" id="AP025292">
    <property type="protein sequence ID" value="BDC98457.1"/>
    <property type="molecule type" value="Genomic_DNA"/>
</dbReference>
<evidence type="ECO:0000313" key="2">
    <source>
        <dbReference type="Proteomes" id="UP001354989"/>
    </source>
</evidence>
<organism evidence="1 2">
    <name type="scientific">Persicobacter psychrovividus</name>
    <dbReference type="NCBI Taxonomy" id="387638"/>
    <lineage>
        <taxon>Bacteria</taxon>
        <taxon>Pseudomonadati</taxon>
        <taxon>Bacteroidota</taxon>
        <taxon>Cytophagia</taxon>
        <taxon>Cytophagales</taxon>
        <taxon>Persicobacteraceae</taxon>
        <taxon>Persicobacter</taxon>
    </lineage>
</organism>
<gene>
    <name evidence="1" type="ORF">PEPS_07380</name>
</gene>
<accession>A0ABM7VC48</accession>